<dbReference type="Proteomes" id="UP000315983">
    <property type="component" value="Unassembled WGS sequence"/>
</dbReference>
<dbReference type="GeneID" id="93771783"/>
<dbReference type="InterPro" id="IPR003033">
    <property type="entry name" value="SCP2_sterol-bd_dom"/>
</dbReference>
<accession>A0A542XNF6</accession>
<organism evidence="3 4">
    <name type="scientific">Salinispora arenicola</name>
    <dbReference type="NCBI Taxonomy" id="168697"/>
    <lineage>
        <taxon>Bacteria</taxon>
        <taxon>Bacillati</taxon>
        <taxon>Actinomycetota</taxon>
        <taxon>Actinomycetes</taxon>
        <taxon>Micromonosporales</taxon>
        <taxon>Micromonosporaceae</taxon>
        <taxon>Salinispora</taxon>
    </lineage>
</organism>
<reference evidence="2 5" key="2">
    <citation type="submission" date="2021-03" db="EMBL/GenBank/DDBJ databases">
        <title>Whole genome shotgun sequence of Salinispora arenicola NBRC 105043.</title>
        <authorList>
            <person name="Komaki H."/>
            <person name="Tamura T."/>
        </authorList>
    </citation>
    <scope>NUCLEOTIDE SEQUENCE [LARGE SCALE GENOMIC DNA]</scope>
    <source>
        <strain evidence="2 5">NBRC 105043</strain>
    </source>
</reference>
<evidence type="ECO:0000313" key="4">
    <source>
        <dbReference type="Proteomes" id="UP000315983"/>
    </source>
</evidence>
<dbReference type="InterPro" id="IPR036527">
    <property type="entry name" value="SCP2_sterol-bd_dom_sf"/>
</dbReference>
<evidence type="ECO:0000313" key="3">
    <source>
        <dbReference type="EMBL" id="TQL37389.1"/>
    </source>
</evidence>
<evidence type="ECO:0000313" key="5">
    <source>
        <dbReference type="Proteomes" id="UP000677457"/>
    </source>
</evidence>
<dbReference type="Proteomes" id="UP000677457">
    <property type="component" value="Unassembled WGS sequence"/>
</dbReference>
<comment type="caution">
    <text evidence="3">The sequence shown here is derived from an EMBL/GenBank/DDBJ whole genome shotgun (WGS) entry which is preliminary data.</text>
</comment>
<dbReference type="SUPFAM" id="SSF55718">
    <property type="entry name" value="SCP-like"/>
    <property type="match status" value="1"/>
</dbReference>
<reference evidence="3 4" key="1">
    <citation type="submission" date="2019-06" db="EMBL/GenBank/DDBJ databases">
        <title>Sequencing the genomes of 1000 actinobacteria strains.</title>
        <authorList>
            <person name="Klenk H.-P."/>
        </authorList>
    </citation>
    <scope>NUCLEOTIDE SEQUENCE [LARGE SCALE GENOMIC DNA]</scope>
    <source>
        <strain evidence="3 4">DSM 44819</strain>
    </source>
</reference>
<dbReference type="EMBL" id="VFOL01000001">
    <property type="protein sequence ID" value="TQL37389.1"/>
    <property type="molecule type" value="Genomic_DNA"/>
</dbReference>
<dbReference type="Pfam" id="PF02036">
    <property type="entry name" value="SCP2"/>
    <property type="match status" value="1"/>
</dbReference>
<proteinExistence type="predicted"/>
<dbReference type="Gene3D" id="3.30.1050.10">
    <property type="entry name" value="SCP2 sterol-binding domain"/>
    <property type="match status" value="1"/>
</dbReference>
<feature type="domain" description="SCP2" evidence="1">
    <location>
        <begin position="16"/>
        <end position="105"/>
    </location>
</feature>
<dbReference type="AlphaFoldDB" id="A0A542XNF6"/>
<keyword evidence="5" id="KW-1185">Reference proteome</keyword>
<dbReference type="RefSeq" id="WP_012183972.1">
    <property type="nucleotide sequence ID" value="NZ_BOQM01000034.1"/>
</dbReference>
<gene>
    <name evidence="3" type="ORF">FB564_2540</name>
    <name evidence="2" type="ORF">Sar04_40000</name>
</gene>
<evidence type="ECO:0000313" key="2">
    <source>
        <dbReference type="EMBL" id="GIM87264.1"/>
    </source>
</evidence>
<name>A0A542XNF6_SALAC</name>
<dbReference type="OMA" id="HEGAHTT"/>
<protein>
    <submittedName>
        <fullName evidence="3">SCP-2 sterol transfer family protein</fullName>
    </submittedName>
</protein>
<dbReference type="EMBL" id="BOQM01000034">
    <property type="protein sequence ID" value="GIM87264.1"/>
    <property type="molecule type" value="Genomic_DNA"/>
</dbReference>
<sequence>MSKATTNFFQDLDRRGYEPLLAKTSGTVRFDLHEGAHTTHWLIRIDRGQLRVSREDLDADAAIGLSPELFEDLATGREHAIAAGLRGDLTVSGDPRIFVQVERLFPGNPHSRGPRRALDREVR</sequence>
<evidence type="ECO:0000259" key="1">
    <source>
        <dbReference type="Pfam" id="PF02036"/>
    </source>
</evidence>